<reference evidence="2 3" key="1">
    <citation type="submission" date="2020-05" db="EMBL/GenBank/DDBJ databases">
        <title>Identification and distribution of gene clusters putatively required for synthesis of sphingolipid metabolism inhibitors in phylogenetically diverse species of the filamentous fungus Fusarium.</title>
        <authorList>
            <person name="Kim H.-S."/>
            <person name="Busman M."/>
            <person name="Brown D.W."/>
            <person name="Divon H."/>
            <person name="Uhlig S."/>
            <person name="Proctor R.H."/>
        </authorList>
    </citation>
    <scope>NUCLEOTIDE SEQUENCE [LARGE SCALE GENOMIC DNA]</scope>
    <source>
        <strain evidence="2 3">NRRL 25196</strain>
    </source>
</reference>
<evidence type="ECO:0000313" key="2">
    <source>
        <dbReference type="EMBL" id="KAF5554457.1"/>
    </source>
</evidence>
<dbReference type="EMBL" id="JAAOAO010000235">
    <property type="protein sequence ID" value="KAF5554457.1"/>
    <property type="molecule type" value="Genomic_DNA"/>
</dbReference>
<evidence type="ECO:0000256" key="1">
    <source>
        <dbReference type="SAM" id="MobiDB-lite"/>
    </source>
</evidence>
<dbReference type="SUPFAM" id="SSF50494">
    <property type="entry name" value="Trypsin-like serine proteases"/>
    <property type="match status" value="1"/>
</dbReference>
<feature type="compositionally biased region" description="Low complexity" evidence="1">
    <location>
        <begin position="153"/>
        <end position="176"/>
    </location>
</feature>
<feature type="compositionally biased region" description="Basic and acidic residues" evidence="1">
    <location>
        <begin position="136"/>
        <end position="145"/>
    </location>
</feature>
<accession>A0A8H5JFY2</accession>
<protein>
    <submittedName>
        <fullName evidence="2">Kinesin</fullName>
    </submittedName>
</protein>
<proteinExistence type="predicted"/>
<dbReference type="AlphaFoldDB" id="A0A8H5JFY2"/>
<sequence>MKASIVNPGQVLMKDLRARNDSKGKNGTTMRPLYTSVRGQTRECDKPELKDLFEQWLVYATEKIKNESDKQQVIKSQLLAAKDEIKSQGVIVSGLLRERHSVHITPDDSALVLSLRETIEDMKKREASMSRQIERLRTRLADRKRPSYTTFPNSQRSTSNQSQSSSKHTASTNSLSPSDRLSYQSNPTSSSSIRSANERSQDYESESEQKRLSQQSAKKHQLQEQTQVTQVLRKQLKAERQLILALEEAVTDLEAHVKELLSECQHWKQKSAQLQTKVDECKDRHNAPVDTIGYASCTGITPALIHSATLTDVRFASRAIKLKRLVGAPDTDNTDIAGTKDRLFCSVRVGGRDTAKPNSQLVDSLGDRERTSASVVIVRAVNDEFIVRIQCCDSSNATFRLHNLKSQAHDAIAGLEKSAAQFQATNSPQHMRTITTLRSRIATLKAETQRKIAFIEAGMDDRIHMSEDAKPLHTYSVPIQNPSQSLEEPEDLDLVYKFRTIPKGTTGDNSHDQEDVMMVDDDHLDKAIRSTTTEVAIQPGGPGESCSQGDSGSALFDSEGGIVGLFFIRHAINGSFDKGFGYATPIELVFQDTKELS</sequence>
<feature type="region of interest" description="Disordered" evidence="1">
    <location>
        <begin position="136"/>
        <end position="225"/>
    </location>
</feature>
<gene>
    <name evidence="2" type="ORF">FNAPI_6408</name>
</gene>
<comment type="caution">
    <text evidence="2">The sequence shown here is derived from an EMBL/GenBank/DDBJ whole genome shotgun (WGS) entry which is preliminary data.</text>
</comment>
<organism evidence="2 3">
    <name type="scientific">Fusarium napiforme</name>
    <dbReference type="NCBI Taxonomy" id="42672"/>
    <lineage>
        <taxon>Eukaryota</taxon>
        <taxon>Fungi</taxon>
        <taxon>Dikarya</taxon>
        <taxon>Ascomycota</taxon>
        <taxon>Pezizomycotina</taxon>
        <taxon>Sordariomycetes</taxon>
        <taxon>Hypocreomycetidae</taxon>
        <taxon>Hypocreales</taxon>
        <taxon>Nectriaceae</taxon>
        <taxon>Fusarium</taxon>
        <taxon>Fusarium fujikuroi species complex</taxon>
    </lineage>
</organism>
<evidence type="ECO:0000313" key="3">
    <source>
        <dbReference type="Proteomes" id="UP000574317"/>
    </source>
</evidence>
<feature type="compositionally biased region" description="Polar residues" evidence="1">
    <location>
        <begin position="177"/>
        <end position="188"/>
    </location>
</feature>
<feature type="compositionally biased region" description="Basic and acidic residues" evidence="1">
    <location>
        <begin position="196"/>
        <end position="211"/>
    </location>
</feature>
<dbReference type="InterPro" id="IPR009003">
    <property type="entry name" value="Peptidase_S1_PA"/>
</dbReference>
<keyword evidence="3" id="KW-1185">Reference proteome</keyword>
<name>A0A8H5JFY2_9HYPO</name>
<dbReference type="Proteomes" id="UP000574317">
    <property type="component" value="Unassembled WGS sequence"/>
</dbReference>